<proteinExistence type="predicted"/>
<sequence length="155" mass="16927">MQKRRQNVAVAGLLIEQCVKLRTGHLVMHQRKSMAPRSQRQSPRVRSRAFTATEADAADWYAWPADLPAPHGRGPQSVPDRSTFVLAMLPLTAKFIARRQPSNAARMAQMLGVTGHMPLVDGLRDLLASTPGSTAVHARIACALDVVSILTTPTR</sequence>
<accession>A0A8J4EGQ2</accession>
<dbReference type="Proteomes" id="UP000635606">
    <property type="component" value="Unassembled WGS sequence"/>
</dbReference>
<comment type="caution">
    <text evidence="1">The sequence shown here is derived from an EMBL/GenBank/DDBJ whole genome shotgun (WGS) entry which is preliminary data.</text>
</comment>
<organism evidence="1 2">
    <name type="scientific">Virgisporangium ochraceum</name>
    <dbReference type="NCBI Taxonomy" id="65505"/>
    <lineage>
        <taxon>Bacteria</taxon>
        <taxon>Bacillati</taxon>
        <taxon>Actinomycetota</taxon>
        <taxon>Actinomycetes</taxon>
        <taxon>Micromonosporales</taxon>
        <taxon>Micromonosporaceae</taxon>
        <taxon>Virgisporangium</taxon>
    </lineage>
</organism>
<name>A0A8J4EGQ2_9ACTN</name>
<dbReference type="EMBL" id="BOPH01000088">
    <property type="protein sequence ID" value="GIJ71382.1"/>
    <property type="molecule type" value="Genomic_DNA"/>
</dbReference>
<gene>
    <name evidence="1" type="ORF">Voc01_062990</name>
</gene>
<keyword evidence="2" id="KW-1185">Reference proteome</keyword>
<dbReference type="AlphaFoldDB" id="A0A8J4EGQ2"/>
<reference evidence="1" key="1">
    <citation type="submission" date="2021-01" db="EMBL/GenBank/DDBJ databases">
        <title>Whole genome shotgun sequence of Virgisporangium ochraceum NBRC 16418.</title>
        <authorList>
            <person name="Komaki H."/>
            <person name="Tamura T."/>
        </authorList>
    </citation>
    <scope>NUCLEOTIDE SEQUENCE</scope>
    <source>
        <strain evidence="1">NBRC 16418</strain>
    </source>
</reference>
<protein>
    <submittedName>
        <fullName evidence="1">Uncharacterized protein</fullName>
    </submittedName>
</protein>
<evidence type="ECO:0000313" key="1">
    <source>
        <dbReference type="EMBL" id="GIJ71382.1"/>
    </source>
</evidence>
<evidence type="ECO:0000313" key="2">
    <source>
        <dbReference type="Proteomes" id="UP000635606"/>
    </source>
</evidence>